<reference evidence="1" key="1">
    <citation type="submission" date="2020-12" db="EMBL/GenBank/DDBJ databases">
        <title>GES Beta-lactamases isolated from hospital effluents in Brazil.</title>
        <authorList>
            <person name="Conte D."/>
            <person name="Mesa D."/>
            <person name="Palmeiro J.K."/>
            <person name="Dalla-Costa L.M."/>
        </authorList>
    </citation>
    <scope>NUCLEOTIDE SEQUENCE [LARGE SCALE GENOMIC DNA]</scope>
    <source>
        <strain evidence="1">Aero21</strain>
    </source>
</reference>
<dbReference type="AlphaFoldDB" id="A0A7T3X6J1"/>
<proteinExistence type="predicted"/>
<sequence length="55" mass="6237">MIARFDALNRHLGSALRPELGSLRDIREKAVRWPQMAISVDEADALLTHYYGSKP</sequence>
<name>A0A7T3X6J1_AERCA</name>
<organism evidence="1">
    <name type="scientific">Aeromonas caviae</name>
    <name type="common">Aeromonas punctata</name>
    <dbReference type="NCBI Taxonomy" id="648"/>
    <lineage>
        <taxon>Bacteria</taxon>
        <taxon>Pseudomonadati</taxon>
        <taxon>Pseudomonadota</taxon>
        <taxon>Gammaproteobacteria</taxon>
        <taxon>Aeromonadales</taxon>
        <taxon>Aeromonadaceae</taxon>
        <taxon>Aeromonas</taxon>
    </lineage>
</organism>
<dbReference type="EMBL" id="CP065937">
    <property type="protein sequence ID" value="QQA62918.1"/>
    <property type="molecule type" value="Genomic_DNA"/>
</dbReference>
<accession>A0A7T3X6J1</accession>
<evidence type="ECO:0000313" key="1">
    <source>
        <dbReference type="EMBL" id="QQA62918.1"/>
    </source>
</evidence>
<gene>
    <name evidence="1" type="ORF">JC965_11055</name>
</gene>
<protein>
    <submittedName>
        <fullName evidence="1">Uncharacterized protein</fullName>
    </submittedName>
</protein>